<dbReference type="HOGENOM" id="CLU_257796_0_0_9"/>
<dbReference type="InterPro" id="IPR014755">
    <property type="entry name" value="Cu-Rt/internalin_Ig-like"/>
</dbReference>
<keyword evidence="5" id="KW-1185">Reference proteome</keyword>
<feature type="domain" description="SLH" evidence="3">
    <location>
        <begin position="1278"/>
        <end position="1339"/>
    </location>
</feature>
<dbReference type="PANTHER" id="PTHR43308">
    <property type="entry name" value="OUTER MEMBRANE PROTEIN ALPHA-RELATED"/>
    <property type="match status" value="1"/>
</dbReference>
<dbReference type="KEGG" id="pbj:VN24_07995"/>
<dbReference type="InterPro" id="IPR011801">
    <property type="entry name" value="Swm_rep_I_cyn"/>
</dbReference>
<protein>
    <recommendedName>
        <fullName evidence="3">SLH domain-containing protein</fullName>
    </recommendedName>
</protein>
<dbReference type="Gene3D" id="2.60.40.1220">
    <property type="match status" value="3"/>
</dbReference>
<dbReference type="PANTHER" id="PTHR43308:SF5">
    <property type="entry name" value="S-LAYER PROTEIN _ PEPTIDOGLYCAN ENDO-BETA-N-ACETYLGLUCOSAMINIDASE"/>
    <property type="match status" value="1"/>
</dbReference>
<feature type="domain" description="SLH" evidence="3">
    <location>
        <begin position="1340"/>
        <end position="1403"/>
    </location>
</feature>
<dbReference type="Pfam" id="PF13205">
    <property type="entry name" value="Big_5"/>
    <property type="match status" value="5"/>
</dbReference>
<dbReference type="Pfam" id="PF13753">
    <property type="entry name" value="SWM_repeat"/>
    <property type="match status" value="4"/>
</dbReference>
<gene>
    <name evidence="4" type="ORF">VN24_07995</name>
</gene>
<keyword evidence="1" id="KW-0732">Signal</keyword>
<dbReference type="InterPro" id="IPR051465">
    <property type="entry name" value="Cell_Envelope_Struct_Comp"/>
</dbReference>
<reference evidence="4 5" key="1">
    <citation type="journal article" date="2015" name="J. Biotechnol.">
        <title>Complete genome sequence of Paenibacillus beijingensis 7188(T) (=DSM 24997(T)), a novel rhizobacterium from jujube garden soil.</title>
        <authorList>
            <person name="Kwak Y."/>
            <person name="Shin J.H."/>
        </authorList>
    </citation>
    <scope>NUCLEOTIDE SEQUENCE [LARGE SCALE GENOMIC DNA]</scope>
    <source>
        <strain evidence="4 5">DSM 24997</strain>
    </source>
</reference>
<dbReference type="PATRIC" id="fig|1126833.4.peg.1758"/>
<dbReference type="Pfam" id="PF00395">
    <property type="entry name" value="SLH"/>
    <property type="match status" value="3"/>
</dbReference>
<proteinExistence type="predicted"/>
<dbReference type="Proteomes" id="UP000032633">
    <property type="component" value="Chromosome"/>
</dbReference>
<evidence type="ECO:0000256" key="1">
    <source>
        <dbReference type="ARBA" id="ARBA00022729"/>
    </source>
</evidence>
<dbReference type="InterPro" id="IPR001119">
    <property type="entry name" value="SLH_dom"/>
</dbReference>
<dbReference type="NCBIfam" id="TIGR02059">
    <property type="entry name" value="swm_rep_I"/>
    <property type="match status" value="4"/>
</dbReference>
<dbReference type="InterPro" id="IPR032812">
    <property type="entry name" value="SbsA_Ig"/>
</dbReference>
<evidence type="ECO:0000259" key="3">
    <source>
        <dbReference type="PROSITE" id="PS51272"/>
    </source>
</evidence>
<evidence type="ECO:0000256" key="2">
    <source>
        <dbReference type="SAM" id="MobiDB-lite"/>
    </source>
</evidence>
<evidence type="ECO:0000313" key="4">
    <source>
        <dbReference type="EMBL" id="AJY74522.1"/>
    </source>
</evidence>
<dbReference type="OrthoDB" id="2675126at2"/>
<evidence type="ECO:0000313" key="5">
    <source>
        <dbReference type="Proteomes" id="UP000032633"/>
    </source>
</evidence>
<dbReference type="EMBL" id="CP011058">
    <property type="protein sequence ID" value="AJY74522.1"/>
    <property type="molecule type" value="Genomic_DNA"/>
</dbReference>
<feature type="region of interest" description="Disordered" evidence="2">
    <location>
        <begin position="694"/>
        <end position="713"/>
    </location>
</feature>
<dbReference type="RefSeq" id="WP_045669956.1">
    <property type="nucleotide sequence ID" value="NZ_CP011058.1"/>
</dbReference>
<name>A0A0D5NHR4_9BACL</name>
<accession>A0A0D5NHR4</accession>
<dbReference type="InterPro" id="IPR028059">
    <property type="entry name" value="SWM_rpt"/>
</dbReference>
<feature type="domain" description="SLH" evidence="3">
    <location>
        <begin position="1410"/>
        <end position="1472"/>
    </location>
</feature>
<organism evidence="4 5">
    <name type="scientific">Paenibacillus beijingensis</name>
    <dbReference type="NCBI Taxonomy" id="1126833"/>
    <lineage>
        <taxon>Bacteria</taxon>
        <taxon>Bacillati</taxon>
        <taxon>Bacillota</taxon>
        <taxon>Bacilli</taxon>
        <taxon>Bacillales</taxon>
        <taxon>Paenibacillaceae</taxon>
        <taxon>Paenibacillus</taxon>
    </lineage>
</organism>
<dbReference type="PROSITE" id="PS51272">
    <property type="entry name" value="SLH"/>
    <property type="match status" value="3"/>
</dbReference>
<sequence length="1472" mass="152138">MIRTSTRYRKLLTYVLTWILFVQPVLTLFQVQEGRAAAAAASGPVLLNKNPADNAAAVPSNIQQLVLTFDEAIVKGSGSAAVSIRKVSDNTEVEHFTVSSDTRISIDPDNNAVVRIRPSSGFEVGGAYYVLIDAGAFVGAASGINFAGIAGATDWNFTVSDADTTPPEVTGYNPANGSSGNSVFSQLKIDFNEKVYPASGTVQIQNQSTGDVTSVGVVSSSVTGGGTSTIVITPPYGLGPDQTYRVTAPPGSFQDMAGNNAAVDWTFSTGPAPIAASFAQPADNSEGVDVNSPLQIVFSRDVERNSSGSSPKYITIKKITDNSIFQRINVSDVAVEGGTVTIPHSPLEGSAGYYVQIDAGAFKSGDLLFAGITDASAWNFSTRAVSDNQSVSVTKLEPGNGAVMGSLDGPLTMTFNKAVYPGSGTIVIRSASGGEIVTSIPVTSAQVTGGGTNQITIKPGLLFAERTAYYVQIGNQAFQDAAGNRYGGINDATSWKFTVSKDAEAPSLVSMTPANGSAGISTKAGLRAVFNEQIQLGAIPKVILHRSDKITEVYNASASVDPADSKALLIQPAGPLPGNTSIYVEIGVDTVKDLAGNAFAGILNEYQWTFKTLNSSAGAPSLSKVEMISSSKIALIYDKELDTGFVPYPAQYYVTVNDSGNARAVAGVSVDSSVVTLTLASGILNGQKVKVSYSQSSDSPDNHSLRSLTGDKATGFSGREAVYSEDQTQPKLLGGSVNGSMATLQFNEALAAADPNTRNQFTINVGGYNYGISELTVSGSTLSLKLAGAVTTGDSAYVSYTPGTAPLKDTAGNILQPIGKFYVQNMLDKVRPVLSGITVSGAKLILAYNEGLNPDNVPYKSQFSVMVNGSPAAISSVAVENSTLVLTLASAPAASAAVTVSYAQATPGISDLAGNTADSFSGIGANVSASTATMLAAIVNGNILQMTFSNALDPAYIPLANQFAIRADGMLVPVYAVSVSGNAATLTLNTPVVKGQSVLLSYTPTVTGLRMLNGNPIAGITASALANVTDAAGAGSGGGAGDGGADGTTGAAAGPGVLTVKDAQVTSSVSPAGKPASRYNLLNERVARAYQALRSSGSGDAVTFTVPSTESAGLVAVPLKQLEDALALNGNASFKVIFNGNSFEVPLKAVNYPKTASMLNAGGTVGYLLIQIDPNATALSGILQSVMSRSRAKMIVSPVSFEASVMSGTTIKPLEQFDRYVSFSVQAADSVDGTESAAVWVDSESGSLTYAPTSVTDEDGNPVVTFKQKGNGVYAVVTGSVTFADTDGHWAQPDIERLASKYIVSGRTTTLFEPKKAITRAEFAEFVARGLGLAGDKAVAASTFSDVSRSGKAAPYIGAVYNAGIVKGNADGTFKPDSPITRQEMAAMMIRAMESANQTVTLPLHSMYYVQGFKDYRKISGWAMTDVAKAVQAGIVNGLTAGSFGATDNATRAEAVLMVERMLKVIGFLDEA</sequence>
<dbReference type="STRING" id="1126833.VN24_07995"/>
<reference evidence="5" key="2">
    <citation type="submission" date="2015-03" db="EMBL/GenBank/DDBJ databases">
        <title>Genome sequence of Paenibacillus beijingensis strain DSM 24997T.</title>
        <authorList>
            <person name="Kwak Y."/>
            <person name="Shin J.-H."/>
        </authorList>
    </citation>
    <scope>NUCLEOTIDE SEQUENCE [LARGE SCALE GENOMIC DNA]</scope>
    <source>
        <strain evidence="5">DSM 24997</strain>
    </source>
</reference>